<name>F2UQ81_SALR5</name>
<gene>
    <name evidence="3" type="ORF">PTSG_10733</name>
</gene>
<reference evidence="3" key="1">
    <citation type="submission" date="2009-08" db="EMBL/GenBank/DDBJ databases">
        <title>Annotation of Salpingoeca rosetta.</title>
        <authorList>
            <consortium name="The Broad Institute Genome Sequencing Platform"/>
            <person name="Russ C."/>
            <person name="Cuomo C."/>
            <person name="Burger G."/>
            <person name="Gray M.W."/>
            <person name="Holland P.W.H."/>
            <person name="King N."/>
            <person name="Lang F.B.F."/>
            <person name="Roger A.J."/>
            <person name="Ruiz-Trillo I."/>
            <person name="Young S.K."/>
            <person name="Zeng Q."/>
            <person name="Gargeya S."/>
            <person name="Alvarado L."/>
            <person name="Berlin A."/>
            <person name="Chapman S.B."/>
            <person name="Chen Z."/>
            <person name="Freedman E."/>
            <person name="Gellesch M."/>
            <person name="Goldberg J."/>
            <person name="Griggs A."/>
            <person name="Gujja S."/>
            <person name="Heilman E."/>
            <person name="Heiman D."/>
            <person name="Howarth C."/>
            <person name="Mehta T."/>
            <person name="Neiman D."/>
            <person name="Pearson M."/>
            <person name="Roberts A."/>
            <person name="Saif S."/>
            <person name="Shea T."/>
            <person name="Shenoy N."/>
            <person name="Sisk P."/>
            <person name="Stolte C."/>
            <person name="Sykes S."/>
            <person name="White J."/>
            <person name="Yandava C."/>
            <person name="Haas B."/>
            <person name="Nusbaum C."/>
            <person name="Birren B."/>
        </authorList>
    </citation>
    <scope>NUCLEOTIDE SEQUENCE [LARGE SCALE GENOMIC DNA]</scope>
    <source>
        <strain evidence="3">ATCC 50818</strain>
    </source>
</reference>
<dbReference type="KEGG" id="sre:PTSG_10733"/>
<keyword evidence="1" id="KW-0175">Coiled coil</keyword>
<dbReference type="Proteomes" id="UP000007799">
    <property type="component" value="Unassembled WGS sequence"/>
</dbReference>
<protein>
    <submittedName>
        <fullName evidence="3">Uncharacterized protein</fullName>
    </submittedName>
</protein>
<organism evidence="4">
    <name type="scientific">Salpingoeca rosetta (strain ATCC 50818 / BSB-021)</name>
    <dbReference type="NCBI Taxonomy" id="946362"/>
    <lineage>
        <taxon>Eukaryota</taxon>
        <taxon>Choanoflagellata</taxon>
        <taxon>Craspedida</taxon>
        <taxon>Salpingoecidae</taxon>
        <taxon>Salpingoeca</taxon>
    </lineage>
</organism>
<dbReference type="AlphaFoldDB" id="F2UQ81"/>
<dbReference type="InParanoid" id="F2UQ81"/>
<feature type="signal peptide" evidence="2">
    <location>
        <begin position="1"/>
        <end position="36"/>
    </location>
</feature>
<dbReference type="GeneID" id="16069233"/>
<feature type="chain" id="PRO_5003287813" evidence="2">
    <location>
        <begin position="37"/>
        <end position="288"/>
    </location>
</feature>
<sequence>MAATSNKQASMLPSLSSVSWLLVLVVCYTTFVSSHAQTGEMNRTSAFIYVDENRQMILQDSEARLSLKDMLETLSSLQQTVSTLQRHNAELRSTVSTLESQATASVAFTRIAAITTAGTYDVTISINNSSGLPSSVPLYAEVGGAGGGGASPSAGGVNGASTSLVCPSMAMMWLKATGGVGGDYLGPGGAHGSGDIGPIRLVGRGGDGGVGGGGSAGSYRVPTISTGVDGGNGGYAAGVFQLTAPVQQLQAVVGAGGRSADRYAQDGSDGFVIFHYPQGMDITITNAA</sequence>
<keyword evidence="4" id="KW-1185">Reference proteome</keyword>
<proteinExistence type="predicted"/>
<feature type="coiled-coil region" evidence="1">
    <location>
        <begin position="67"/>
        <end position="101"/>
    </location>
</feature>
<dbReference type="EMBL" id="GL832988">
    <property type="protein sequence ID" value="EGD79749.1"/>
    <property type="molecule type" value="Genomic_DNA"/>
</dbReference>
<evidence type="ECO:0000313" key="3">
    <source>
        <dbReference type="EMBL" id="EGD79749.1"/>
    </source>
</evidence>
<evidence type="ECO:0000256" key="1">
    <source>
        <dbReference type="SAM" id="Coils"/>
    </source>
</evidence>
<keyword evidence="2" id="KW-0732">Signal</keyword>
<evidence type="ECO:0000313" key="4">
    <source>
        <dbReference type="Proteomes" id="UP000007799"/>
    </source>
</evidence>
<accession>F2UQ81</accession>
<evidence type="ECO:0000256" key="2">
    <source>
        <dbReference type="SAM" id="SignalP"/>
    </source>
</evidence>
<dbReference type="RefSeq" id="XP_004988698.1">
    <property type="nucleotide sequence ID" value="XM_004988641.1"/>
</dbReference>